<evidence type="ECO:0000256" key="1">
    <source>
        <dbReference type="SAM" id="MobiDB-lite"/>
    </source>
</evidence>
<feature type="non-terminal residue" evidence="2">
    <location>
        <position position="179"/>
    </location>
</feature>
<dbReference type="OrthoDB" id="10297874at2759"/>
<reference evidence="2" key="1">
    <citation type="submission" date="2021-02" db="EMBL/GenBank/DDBJ databases">
        <authorList>
            <person name="Dougan E. K."/>
            <person name="Rhodes N."/>
            <person name="Thang M."/>
            <person name="Chan C."/>
        </authorList>
    </citation>
    <scope>NUCLEOTIDE SEQUENCE</scope>
</reference>
<evidence type="ECO:0000313" key="3">
    <source>
        <dbReference type="Proteomes" id="UP000601435"/>
    </source>
</evidence>
<sequence>MVGPWHRRKACHVRISPHAGLPSSKTRASRRMSSNRTRTSSWRTWSTPSVCAWEARTGWHSTVWRMGTASAGRFAQLSCAGTCQLSLRGLTTLQKASWNQRWWKLSSRPTCCKSLQAFLSGPLVPVSSRPRCHQPASWWQTVVTADVCWRNREPLVISPPTTTSKVRRRRSSGGCLRQV</sequence>
<gene>
    <name evidence="2" type="ORF">SNEC2469_LOCUS6869</name>
</gene>
<feature type="region of interest" description="Disordered" evidence="1">
    <location>
        <begin position="16"/>
        <end position="41"/>
    </location>
</feature>
<organism evidence="2 3">
    <name type="scientific">Symbiodinium necroappetens</name>
    <dbReference type="NCBI Taxonomy" id="1628268"/>
    <lineage>
        <taxon>Eukaryota</taxon>
        <taxon>Sar</taxon>
        <taxon>Alveolata</taxon>
        <taxon>Dinophyceae</taxon>
        <taxon>Suessiales</taxon>
        <taxon>Symbiodiniaceae</taxon>
        <taxon>Symbiodinium</taxon>
    </lineage>
</organism>
<evidence type="ECO:0000313" key="2">
    <source>
        <dbReference type="EMBL" id="CAE7281808.1"/>
    </source>
</evidence>
<dbReference type="EMBL" id="CAJNJA010011859">
    <property type="protein sequence ID" value="CAE7281808.1"/>
    <property type="molecule type" value="Genomic_DNA"/>
</dbReference>
<comment type="caution">
    <text evidence="2">The sequence shown here is derived from an EMBL/GenBank/DDBJ whole genome shotgun (WGS) entry which is preliminary data.</text>
</comment>
<protein>
    <submittedName>
        <fullName evidence="2">Uncharacterized protein</fullName>
    </submittedName>
</protein>
<dbReference type="AlphaFoldDB" id="A0A812MTG9"/>
<accession>A0A812MTG9</accession>
<keyword evidence="3" id="KW-1185">Reference proteome</keyword>
<feature type="compositionally biased region" description="Low complexity" evidence="1">
    <location>
        <begin position="31"/>
        <end position="41"/>
    </location>
</feature>
<proteinExistence type="predicted"/>
<feature type="region of interest" description="Disordered" evidence="1">
    <location>
        <begin position="160"/>
        <end position="179"/>
    </location>
</feature>
<name>A0A812MTG9_9DINO</name>
<dbReference type="Proteomes" id="UP000601435">
    <property type="component" value="Unassembled WGS sequence"/>
</dbReference>